<evidence type="ECO:0008006" key="10">
    <source>
        <dbReference type="Google" id="ProtNLM"/>
    </source>
</evidence>
<dbReference type="Gene3D" id="1.25.40.10">
    <property type="entry name" value="Tetratricopeptide repeat domain"/>
    <property type="match status" value="5"/>
</dbReference>
<name>A0A822YB85_NELNU</name>
<feature type="repeat" description="PPR" evidence="7">
    <location>
        <begin position="183"/>
        <end position="217"/>
    </location>
</feature>
<protein>
    <recommendedName>
        <fullName evidence="10">Pentatricopeptide repeat-containing protein At2g03380, mitochondrial</fullName>
    </recommendedName>
</protein>
<proteinExistence type="inferred from homology"/>
<keyword evidence="9" id="KW-1185">Reference proteome</keyword>
<evidence type="ECO:0000256" key="1">
    <source>
        <dbReference type="ARBA" id="ARBA00004229"/>
    </source>
</evidence>
<organism evidence="8 9">
    <name type="scientific">Nelumbo nucifera</name>
    <name type="common">Sacred lotus</name>
    <dbReference type="NCBI Taxonomy" id="4432"/>
    <lineage>
        <taxon>Eukaryota</taxon>
        <taxon>Viridiplantae</taxon>
        <taxon>Streptophyta</taxon>
        <taxon>Embryophyta</taxon>
        <taxon>Tracheophyta</taxon>
        <taxon>Spermatophyta</taxon>
        <taxon>Magnoliopsida</taxon>
        <taxon>Proteales</taxon>
        <taxon>Nelumbonaceae</taxon>
        <taxon>Nelumbo</taxon>
    </lineage>
</organism>
<feature type="repeat" description="PPR" evidence="7">
    <location>
        <begin position="415"/>
        <end position="445"/>
    </location>
</feature>
<evidence type="ECO:0000256" key="4">
    <source>
        <dbReference type="ARBA" id="ARBA00022737"/>
    </source>
</evidence>
<evidence type="ECO:0000313" key="8">
    <source>
        <dbReference type="EMBL" id="DAD31374.1"/>
    </source>
</evidence>
<sequence>MNAISLSLLRRRALCLKKSPHRFGSFTETGPEQRLEPLEVDRTIASIDSINSNPWFSLLNLCHSINFLKKIHGLLLVHGLAGDLLCQTKLVSLYGSFGDVECARLVFDRIRNPDLYSWKVMIRWYFLNDCYSEIIPFYTCMRQCLRELDNIVFSIVLKTCTELHDIDEGRKLHSHVVKVGNPDSFVLTGLIDMYAKCGEVECSRSVFEEIPDRNVVSWTSMIMGYVQNDFSIEGLVLFNQMRRELIEANQFTVGGLLTACIKLGALHQGKWVHGYIIKQGIEFNSFVVTTLLDMYTKCGVVKDARSVFDELSTIDLVSWTAMIVGYTQRSYPHEALKLFTDKKWEDLLPNSITIASVLSACAQMGNSIIGRSVHSLGIKLGLLDGTVKNALVDMYAKCHMIGGARSIFQTILDKDVVAWNSMISGYSQNGSYCEALSLFRQMRDIVSPDAVTVVSVLSACVCLGALRVGCSIHAYAVKQGLLLSNVYVGTSLVNFYAKCGDTGSARRAFDEMALKNTVTWSAMVAGYGMHGDARESLSLFSEMLSESLEPNEVIFTSILSACSHTGMVGEGWRYFDSMCQEYNFTPSMKHYACMVDLLSRAGKLEEALAFIERMPVQPDVSVFGALLHGCRLHSRLDIGEVAIRRMLELQPNGAGYYVLISNLYASDGRWEKANELRELMKERGLSKSPGCSLVEVDYSNKFTDLRVASFV</sequence>
<comment type="caution">
    <text evidence="8">The sequence shown here is derived from an EMBL/GenBank/DDBJ whole genome shotgun (WGS) entry which is preliminary data.</text>
</comment>
<dbReference type="NCBIfam" id="TIGR00756">
    <property type="entry name" value="PPR"/>
    <property type="match status" value="3"/>
</dbReference>
<keyword evidence="4" id="KW-0677">Repeat</keyword>
<keyword evidence="5" id="KW-0809">Transit peptide</keyword>
<dbReference type="FunFam" id="1.25.40.10:FF:000196">
    <property type="entry name" value="Pentatricopeptide repeat-containing protein At4g14850"/>
    <property type="match status" value="1"/>
</dbReference>
<keyword evidence="2" id="KW-0150">Chloroplast</keyword>
<evidence type="ECO:0000256" key="3">
    <source>
        <dbReference type="ARBA" id="ARBA00022640"/>
    </source>
</evidence>
<dbReference type="PANTHER" id="PTHR47926:SF363">
    <property type="entry name" value="PENTATRICOPEPTIDE REPEAT-CONTAINING PROTEIN"/>
    <property type="match status" value="1"/>
</dbReference>
<evidence type="ECO:0000313" key="9">
    <source>
        <dbReference type="Proteomes" id="UP000607653"/>
    </source>
</evidence>
<dbReference type="GO" id="GO:0003723">
    <property type="term" value="F:RNA binding"/>
    <property type="evidence" value="ECO:0007669"/>
    <property type="project" value="InterPro"/>
</dbReference>
<dbReference type="GO" id="GO:0009507">
    <property type="term" value="C:chloroplast"/>
    <property type="evidence" value="ECO:0007669"/>
    <property type="project" value="UniProtKB-SubCell"/>
</dbReference>
<dbReference type="GO" id="GO:0009451">
    <property type="term" value="P:RNA modification"/>
    <property type="evidence" value="ECO:0007669"/>
    <property type="project" value="InterPro"/>
</dbReference>
<dbReference type="InterPro" id="IPR046960">
    <property type="entry name" value="PPR_At4g14850-like_plant"/>
</dbReference>
<dbReference type="FunFam" id="1.25.40.10:FF:000309">
    <property type="entry name" value="Pentatricopeptide repeat-containing protein, chloroplastic"/>
    <property type="match status" value="1"/>
</dbReference>
<dbReference type="FunFam" id="1.25.40.10:FF:000212">
    <property type="entry name" value="Pentatricopeptide repeat-containing protein At2g03380, mitochondrial"/>
    <property type="match status" value="1"/>
</dbReference>
<keyword evidence="3" id="KW-0934">Plastid</keyword>
<evidence type="ECO:0000256" key="5">
    <source>
        <dbReference type="ARBA" id="ARBA00022946"/>
    </source>
</evidence>
<dbReference type="Pfam" id="PF20431">
    <property type="entry name" value="E_motif"/>
    <property type="match status" value="1"/>
</dbReference>
<accession>A0A822YB85</accession>
<dbReference type="Pfam" id="PF13041">
    <property type="entry name" value="PPR_2"/>
    <property type="match status" value="2"/>
</dbReference>
<dbReference type="AlphaFoldDB" id="A0A822YB85"/>
<dbReference type="InterPro" id="IPR046848">
    <property type="entry name" value="E_motif"/>
</dbReference>
<reference evidence="8 9" key="1">
    <citation type="journal article" date="2020" name="Mol. Biol. Evol.">
        <title>Distinct Expression and Methylation Patterns for Genes with Different Fates following a Single Whole-Genome Duplication in Flowering Plants.</title>
        <authorList>
            <person name="Shi T."/>
            <person name="Rahmani R.S."/>
            <person name="Gugger P.F."/>
            <person name="Wang M."/>
            <person name="Li H."/>
            <person name="Zhang Y."/>
            <person name="Li Z."/>
            <person name="Wang Q."/>
            <person name="Van de Peer Y."/>
            <person name="Marchal K."/>
            <person name="Chen J."/>
        </authorList>
    </citation>
    <scope>NUCLEOTIDE SEQUENCE [LARGE SCALE GENOMIC DNA]</scope>
    <source>
        <tissue evidence="8">Leaf</tissue>
    </source>
</reference>
<dbReference type="InterPro" id="IPR002885">
    <property type="entry name" value="PPR_rpt"/>
</dbReference>
<evidence type="ECO:0000256" key="7">
    <source>
        <dbReference type="PROSITE-ProRule" id="PRU00708"/>
    </source>
</evidence>
<dbReference type="FunFam" id="1.25.40.10:FF:001180">
    <property type="entry name" value="Pentatricopeptide repeat-containing protein At2g03380, mitochondrial"/>
    <property type="match status" value="1"/>
</dbReference>
<evidence type="ECO:0000256" key="6">
    <source>
        <dbReference type="ARBA" id="ARBA00061659"/>
    </source>
</evidence>
<dbReference type="PANTHER" id="PTHR47926">
    <property type="entry name" value="PENTATRICOPEPTIDE REPEAT-CONTAINING PROTEIN"/>
    <property type="match status" value="1"/>
</dbReference>
<feature type="repeat" description="PPR" evidence="7">
    <location>
        <begin position="516"/>
        <end position="550"/>
    </location>
</feature>
<dbReference type="InterPro" id="IPR011990">
    <property type="entry name" value="TPR-like_helical_dom_sf"/>
</dbReference>
<comment type="subcellular location">
    <subcellularLocation>
        <location evidence="1">Plastid</location>
        <location evidence="1">Chloroplast</location>
    </subcellularLocation>
</comment>
<dbReference type="Pfam" id="PF01535">
    <property type="entry name" value="PPR"/>
    <property type="match status" value="6"/>
</dbReference>
<evidence type="ECO:0000256" key="2">
    <source>
        <dbReference type="ARBA" id="ARBA00022528"/>
    </source>
</evidence>
<dbReference type="EMBL" id="DUZY01000003">
    <property type="protein sequence ID" value="DAD31374.1"/>
    <property type="molecule type" value="Genomic_DNA"/>
</dbReference>
<dbReference type="Proteomes" id="UP000607653">
    <property type="component" value="Unassembled WGS sequence"/>
</dbReference>
<dbReference type="PROSITE" id="PS51375">
    <property type="entry name" value="PPR"/>
    <property type="match status" value="4"/>
</dbReference>
<gene>
    <name evidence="8" type="ORF">HUJ06_010225</name>
</gene>
<feature type="repeat" description="PPR" evidence="7">
    <location>
        <begin position="315"/>
        <end position="349"/>
    </location>
</feature>
<dbReference type="FunFam" id="1.25.40.10:FF:000395">
    <property type="entry name" value="Pentatricopeptide repeat-containing protein chloroplastic"/>
    <property type="match status" value="1"/>
</dbReference>
<comment type="similarity">
    <text evidence="6">Belongs to the PPR family. PCMP-E subfamily.</text>
</comment>